<evidence type="ECO:0000256" key="3">
    <source>
        <dbReference type="ARBA" id="ARBA00023242"/>
    </source>
</evidence>
<dbReference type="PANTHER" id="PTHR14396:SF10">
    <property type="entry name" value="CLASPIN"/>
    <property type="match status" value="1"/>
</dbReference>
<evidence type="ECO:0000256" key="2">
    <source>
        <dbReference type="ARBA" id="ARBA00022553"/>
    </source>
</evidence>
<dbReference type="EMBL" id="JAGXEW010000027">
    <property type="protein sequence ID" value="KAK1156766.1"/>
    <property type="molecule type" value="Genomic_DNA"/>
</dbReference>
<evidence type="ECO:0000313" key="5">
    <source>
        <dbReference type="EMBL" id="KAK1156766.1"/>
    </source>
</evidence>
<dbReference type="PANTHER" id="PTHR14396">
    <property type="entry name" value="CLASPIN"/>
    <property type="match status" value="1"/>
</dbReference>
<accession>A0AAD8FWV7</accession>
<feature type="compositionally biased region" description="Low complexity" evidence="4">
    <location>
        <begin position="47"/>
        <end position="58"/>
    </location>
</feature>
<feature type="compositionally biased region" description="Acidic residues" evidence="4">
    <location>
        <begin position="1"/>
        <end position="10"/>
    </location>
</feature>
<dbReference type="GO" id="GO:0005634">
    <property type="term" value="C:nucleus"/>
    <property type="evidence" value="ECO:0007669"/>
    <property type="project" value="UniProtKB-SubCell"/>
</dbReference>
<feature type="compositionally biased region" description="Acidic residues" evidence="4">
    <location>
        <begin position="17"/>
        <end position="46"/>
    </location>
</feature>
<dbReference type="GO" id="GO:0010997">
    <property type="term" value="F:anaphase-promoting complex binding"/>
    <property type="evidence" value="ECO:0007669"/>
    <property type="project" value="TreeGrafter"/>
</dbReference>
<feature type="region of interest" description="Disordered" evidence="4">
    <location>
        <begin position="135"/>
        <end position="207"/>
    </location>
</feature>
<feature type="compositionally biased region" description="Acidic residues" evidence="4">
    <location>
        <begin position="59"/>
        <end position="70"/>
    </location>
</feature>
<evidence type="ECO:0000313" key="6">
    <source>
        <dbReference type="Proteomes" id="UP001230051"/>
    </source>
</evidence>
<dbReference type="Proteomes" id="UP001230051">
    <property type="component" value="Unassembled WGS sequence"/>
</dbReference>
<gene>
    <name evidence="5" type="ORF">AOXY_G25818</name>
</gene>
<protein>
    <submittedName>
        <fullName evidence="5">Uncharacterized protein</fullName>
    </submittedName>
</protein>
<dbReference type="GO" id="GO:0033314">
    <property type="term" value="P:mitotic DNA replication checkpoint signaling"/>
    <property type="evidence" value="ECO:0007669"/>
    <property type="project" value="TreeGrafter"/>
</dbReference>
<dbReference type="GO" id="GO:0007095">
    <property type="term" value="P:mitotic G2 DNA damage checkpoint signaling"/>
    <property type="evidence" value="ECO:0007669"/>
    <property type="project" value="TreeGrafter"/>
</dbReference>
<comment type="subcellular location">
    <subcellularLocation>
        <location evidence="1">Nucleus</location>
    </subcellularLocation>
</comment>
<organism evidence="5 6">
    <name type="scientific">Acipenser oxyrinchus oxyrinchus</name>
    <dbReference type="NCBI Taxonomy" id="40147"/>
    <lineage>
        <taxon>Eukaryota</taxon>
        <taxon>Metazoa</taxon>
        <taxon>Chordata</taxon>
        <taxon>Craniata</taxon>
        <taxon>Vertebrata</taxon>
        <taxon>Euteleostomi</taxon>
        <taxon>Actinopterygii</taxon>
        <taxon>Chondrostei</taxon>
        <taxon>Acipenseriformes</taxon>
        <taxon>Acipenseridae</taxon>
        <taxon>Acipenser</taxon>
    </lineage>
</organism>
<keyword evidence="6" id="KW-1185">Reference proteome</keyword>
<dbReference type="InterPro" id="IPR024146">
    <property type="entry name" value="Claspin"/>
</dbReference>
<feature type="region of interest" description="Disordered" evidence="4">
    <location>
        <begin position="1"/>
        <end position="73"/>
    </location>
</feature>
<dbReference type="AlphaFoldDB" id="A0AAD8FWV7"/>
<evidence type="ECO:0000256" key="1">
    <source>
        <dbReference type="ARBA" id="ARBA00004123"/>
    </source>
</evidence>
<sequence length="207" mass="23003">MADFLEEEAELSGSELGSEDEEGGAEWNEYEEDEIQEELPSDEELQDQQSQSTGGETATVEEEEQEEIGEDSQFMKLAKKCAARALQKKESPVVPVKERKILTRNPFEKPAPLAQVKTGSLLSRSKELMQTLSSLSELNPSGPRSARNFVFHTLSPEKGSEPPSPSQTQAKKRRPATVITPAAKRPRKEASKKAEGPQRSIFRFLES</sequence>
<name>A0AAD8FWV7_ACIOX</name>
<reference evidence="5" key="1">
    <citation type="submission" date="2022-02" db="EMBL/GenBank/DDBJ databases">
        <title>Atlantic sturgeon de novo genome assembly.</title>
        <authorList>
            <person name="Stock M."/>
            <person name="Klopp C."/>
            <person name="Guiguen Y."/>
            <person name="Cabau C."/>
            <person name="Parinello H."/>
            <person name="Santidrian Yebra-Pimentel E."/>
            <person name="Kuhl H."/>
            <person name="Dirks R.P."/>
            <person name="Guessner J."/>
            <person name="Wuertz S."/>
            <person name="Du K."/>
            <person name="Schartl M."/>
        </authorList>
    </citation>
    <scope>NUCLEOTIDE SEQUENCE</scope>
    <source>
        <strain evidence="5">STURGEONOMICS-FGT-2020</strain>
        <tissue evidence="5">Whole blood</tissue>
    </source>
</reference>
<comment type="caution">
    <text evidence="5">The sequence shown here is derived from an EMBL/GenBank/DDBJ whole genome shotgun (WGS) entry which is preliminary data.</text>
</comment>
<proteinExistence type="predicted"/>
<keyword evidence="3" id="KW-0539">Nucleus</keyword>
<evidence type="ECO:0000256" key="4">
    <source>
        <dbReference type="SAM" id="MobiDB-lite"/>
    </source>
</evidence>
<keyword evidence="2" id="KW-0597">Phosphoprotein</keyword>